<dbReference type="Proteomes" id="UP000015530">
    <property type="component" value="Unassembled WGS sequence"/>
</dbReference>
<comment type="caution">
    <text evidence="1">The sequence shown here is derived from an EMBL/GenBank/DDBJ whole genome shotgun (WGS) entry which is preliminary data.</text>
</comment>
<sequence length="39" mass="4436">MVQDFPVISQRGLSADFPGISPGFPWETEILRVFLREIS</sequence>
<reference evidence="2" key="1">
    <citation type="journal article" date="2013" name="Mol. Plant Microbe Interact.">
        <title>Global aspects of pacC regulation of pathogenicity genes in Colletotrichum gloeosporioides as revealed by transcriptome analysis.</title>
        <authorList>
            <person name="Alkan N."/>
            <person name="Meng X."/>
            <person name="Friedlander G."/>
            <person name="Reuveni E."/>
            <person name="Sukno S."/>
            <person name="Sherman A."/>
            <person name="Thon M."/>
            <person name="Fluhr R."/>
            <person name="Prusky D."/>
        </authorList>
    </citation>
    <scope>NUCLEOTIDE SEQUENCE [LARGE SCALE GENOMIC DNA]</scope>
    <source>
        <strain evidence="2">Cg-14</strain>
    </source>
</reference>
<dbReference type="AlphaFoldDB" id="T0JRU2"/>
<protein>
    <submittedName>
        <fullName evidence="1">Uncharacterized protein</fullName>
    </submittedName>
</protein>
<evidence type="ECO:0000313" key="1">
    <source>
        <dbReference type="EMBL" id="EQB43068.1"/>
    </source>
</evidence>
<dbReference type="EMBL" id="AMYD01004509">
    <property type="protein sequence ID" value="EQB43068.1"/>
    <property type="molecule type" value="Genomic_DNA"/>
</dbReference>
<organism evidence="1 2">
    <name type="scientific">Colletotrichum gloeosporioides (strain Cg-14)</name>
    <name type="common">Anthracnose fungus</name>
    <name type="synonym">Glomerella cingulata</name>
    <dbReference type="NCBI Taxonomy" id="1237896"/>
    <lineage>
        <taxon>Eukaryota</taxon>
        <taxon>Fungi</taxon>
        <taxon>Dikarya</taxon>
        <taxon>Ascomycota</taxon>
        <taxon>Pezizomycotina</taxon>
        <taxon>Sordariomycetes</taxon>
        <taxon>Hypocreomycetidae</taxon>
        <taxon>Glomerellales</taxon>
        <taxon>Glomerellaceae</taxon>
        <taxon>Colletotrichum</taxon>
        <taxon>Colletotrichum gloeosporioides species complex</taxon>
    </lineage>
</organism>
<name>T0JRU2_COLGC</name>
<accession>T0JRU2</accession>
<gene>
    <name evidence="1" type="ORF">CGLO_18349</name>
</gene>
<evidence type="ECO:0000313" key="2">
    <source>
        <dbReference type="Proteomes" id="UP000015530"/>
    </source>
</evidence>
<dbReference type="HOGENOM" id="CLU_3320013_0_0_1"/>
<proteinExistence type="predicted"/>